<keyword evidence="2 4" id="KW-0238">DNA-binding</keyword>
<dbReference type="OrthoDB" id="2356263at2"/>
<evidence type="ECO:0000256" key="1">
    <source>
        <dbReference type="ARBA" id="ARBA00023015"/>
    </source>
</evidence>
<dbReference type="GO" id="GO:0003700">
    <property type="term" value="F:DNA-binding transcription factor activity"/>
    <property type="evidence" value="ECO:0007669"/>
    <property type="project" value="TreeGrafter"/>
</dbReference>
<dbReference type="RefSeq" id="WP_045316115.1">
    <property type="nucleotide sequence ID" value="NZ_JYJG01000326.1"/>
</dbReference>
<dbReference type="Gene3D" id="1.10.357.10">
    <property type="entry name" value="Tetracycline Repressor, domain 2"/>
    <property type="match status" value="1"/>
</dbReference>
<evidence type="ECO:0000256" key="3">
    <source>
        <dbReference type="ARBA" id="ARBA00023163"/>
    </source>
</evidence>
<feature type="DNA-binding region" description="H-T-H motif" evidence="4">
    <location>
        <begin position="32"/>
        <end position="51"/>
    </location>
</feature>
<evidence type="ECO:0000256" key="2">
    <source>
        <dbReference type="ARBA" id="ARBA00023125"/>
    </source>
</evidence>
<comment type="caution">
    <text evidence="6">The sequence shown here is derived from an EMBL/GenBank/DDBJ whole genome shotgun (WGS) entry which is preliminary data.</text>
</comment>
<keyword evidence="3" id="KW-0804">Transcription</keyword>
<dbReference type="PROSITE" id="PS50977">
    <property type="entry name" value="HTH_TETR_2"/>
    <property type="match status" value="1"/>
</dbReference>
<dbReference type="SUPFAM" id="SSF48498">
    <property type="entry name" value="Tetracyclin repressor-like, C-terminal domain"/>
    <property type="match status" value="1"/>
</dbReference>
<evidence type="ECO:0000313" key="7">
    <source>
        <dbReference type="Proteomes" id="UP000033393"/>
    </source>
</evidence>
<dbReference type="PRINTS" id="PR00455">
    <property type="entry name" value="HTHTETR"/>
</dbReference>
<dbReference type="EMBL" id="JYJG01000326">
    <property type="protein sequence ID" value="KJK42811.1"/>
    <property type="molecule type" value="Genomic_DNA"/>
</dbReference>
<evidence type="ECO:0000256" key="4">
    <source>
        <dbReference type="PROSITE-ProRule" id="PRU00335"/>
    </source>
</evidence>
<dbReference type="GO" id="GO:0000976">
    <property type="term" value="F:transcription cis-regulatory region binding"/>
    <property type="evidence" value="ECO:0007669"/>
    <property type="project" value="TreeGrafter"/>
</dbReference>
<sequence length="185" mass="19980">MPKSADRGRRTREQLLDAAAQLVGEVGWGAVTTRLVAERAGVNAALVHYHFSSVPDLLSTAALQFAEQLLTESADALRAQEPAEGIERMLEELSRYTGTDAQSLLLSEALLASHRLPELRGRLAALIADFRSRVAEWLRSADVKDADAIALLLGAAFDGLVLHRALDESVDFRAVAGPLRRLVSG</sequence>
<proteinExistence type="predicted"/>
<name>A0A0F0GJU1_LENAE</name>
<dbReference type="InterPro" id="IPR001647">
    <property type="entry name" value="HTH_TetR"/>
</dbReference>
<keyword evidence="7" id="KW-1185">Reference proteome</keyword>
<reference evidence="6 7" key="1">
    <citation type="submission" date="2015-02" db="EMBL/GenBank/DDBJ databases">
        <authorList>
            <person name="Ju K.-S."/>
            <person name="Doroghazi J.R."/>
            <person name="Metcalf W."/>
        </authorList>
    </citation>
    <scope>NUCLEOTIDE SEQUENCE [LARGE SCALE GENOMIC DNA]</scope>
    <source>
        <strain evidence="6 7">NRRL B-16140</strain>
    </source>
</reference>
<protein>
    <recommendedName>
        <fullName evidence="5">HTH tetR-type domain-containing protein</fullName>
    </recommendedName>
</protein>
<dbReference type="InterPro" id="IPR041583">
    <property type="entry name" value="TetR_C_31"/>
</dbReference>
<organism evidence="6 7">
    <name type="scientific">Lentzea aerocolonigenes</name>
    <name type="common">Lechevalieria aerocolonigenes</name>
    <name type="synonym">Saccharothrix aerocolonigenes</name>
    <dbReference type="NCBI Taxonomy" id="68170"/>
    <lineage>
        <taxon>Bacteria</taxon>
        <taxon>Bacillati</taxon>
        <taxon>Actinomycetota</taxon>
        <taxon>Actinomycetes</taxon>
        <taxon>Pseudonocardiales</taxon>
        <taxon>Pseudonocardiaceae</taxon>
        <taxon>Lentzea</taxon>
    </lineage>
</organism>
<dbReference type="STRING" id="68170.GCA_000974445_08802"/>
<dbReference type="Pfam" id="PF17940">
    <property type="entry name" value="TetR_C_31"/>
    <property type="match status" value="1"/>
</dbReference>
<dbReference type="PANTHER" id="PTHR30055:SF234">
    <property type="entry name" value="HTH-TYPE TRANSCRIPTIONAL REGULATOR BETI"/>
    <property type="match status" value="1"/>
</dbReference>
<dbReference type="Pfam" id="PF00440">
    <property type="entry name" value="TetR_N"/>
    <property type="match status" value="1"/>
</dbReference>
<dbReference type="InterPro" id="IPR050109">
    <property type="entry name" value="HTH-type_TetR-like_transc_reg"/>
</dbReference>
<dbReference type="InterPro" id="IPR036271">
    <property type="entry name" value="Tet_transcr_reg_TetR-rel_C_sf"/>
</dbReference>
<evidence type="ECO:0000259" key="5">
    <source>
        <dbReference type="PROSITE" id="PS50977"/>
    </source>
</evidence>
<feature type="domain" description="HTH tetR-type" evidence="5">
    <location>
        <begin position="9"/>
        <end position="69"/>
    </location>
</feature>
<accession>A0A0F0GJU1</accession>
<dbReference type="SUPFAM" id="SSF46689">
    <property type="entry name" value="Homeodomain-like"/>
    <property type="match status" value="1"/>
</dbReference>
<gene>
    <name evidence="6" type="ORF">UK23_35420</name>
</gene>
<dbReference type="PANTHER" id="PTHR30055">
    <property type="entry name" value="HTH-TYPE TRANSCRIPTIONAL REGULATOR RUTR"/>
    <property type="match status" value="1"/>
</dbReference>
<dbReference type="AlphaFoldDB" id="A0A0F0GJU1"/>
<evidence type="ECO:0000313" key="6">
    <source>
        <dbReference type="EMBL" id="KJK42811.1"/>
    </source>
</evidence>
<keyword evidence="1" id="KW-0805">Transcription regulation</keyword>
<dbReference type="InterPro" id="IPR009057">
    <property type="entry name" value="Homeodomain-like_sf"/>
</dbReference>
<dbReference type="Proteomes" id="UP000033393">
    <property type="component" value="Unassembled WGS sequence"/>
</dbReference>